<reference evidence="5" key="1">
    <citation type="submission" date="2018-05" db="EMBL/GenBank/DDBJ databases">
        <title>Complete Genome Sequences of Extremely Thermoacidophilic, Metal-Mobilizing Type-Strain Members of the Archaeal Family Sulfolobaceae: Acidianus brierleyi DSM-1651T, Acidianus sulfidivorans DSM-18786T, Metallosphaera hakonensis DSM-7519T, and Metallosphaera prunae DSM-10039T.</title>
        <authorList>
            <person name="Counts J.A."/>
            <person name="Kelly R.M."/>
        </authorList>
    </citation>
    <scope>NUCLEOTIDE SEQUENCE [LARGE SCALE GENOMIC DNA]</scope>
    <source>
        <strain evidence="5">HO1-1</strain>
    </source>
</reference>
<dbReference type="InterPro" id="IPR016162">
    <property type="entry name" value="Ald_DH_N"/>
</dbReference>
<dbReference type="AlphaFoldDB" id="A0A2U9IWG6"/>
<dbReference type="InterPro" id="IPR051020">
    <property type="entry name" value="ALDH-related_metabolic_enz"/>
</dbReference>
<evidence type="ECO:0000313" key="5">
    <source>
        <dbReference type="EMBL" id="AWS00303.1"/>
    </source>
</evidence>
<sequence>MDALIGNSKVSSDKEIEVKNPVTGEVIDVVPSLSRDDIKRAIEEAYMALDKLANISMARRSKLLLQIAQLIRNSAQELAVLMTKETGRPIRSSKSEIERTAQIFEMASSELRRVFEGRYIPLEEYEFPPGNEKRMAIVTREPVGVVGAITPFNFPAASFAHKVAPALAVGNSVVFKPSSLTPLTQLKLGELVSRVFPSGTLNVVTGDSQIIGDELVMNPKVSLITFTGSVSVGLDLASKAVRQGKRSIMELGGSDAEIILEDADLNKAAKAALIGRYDFAGQFCNATKRLIVRKEIEKGFTAALKEELMKLKMGDPFDEQTDYVPLISKEAKDRLTLLLEDAERNEGEILYLGNVPDKGNYFPPVLLRLTPNTNSKVLTEEVFGPILPMVTVDDDDEAIEVANSSEYGLDASIFTGNFNRAFRIASRLKVGTVILNDTTRLRWDNLPFGGVKKSGIGRESVIDTMIEMTETKVIVYNYS</sequence>
<evidence type="ECO:0000313" key="6">
    <source>
        <dbReference type="Proteomes" id="UP000247586"/>
    </source>
</evidence>
<accession>A0A2U9IWG6</accession>
<protein>
    <submittedName>
        <fullName evidence="5">Aldehyde dehydrogenase</fullName>
    </submittedName>
</protein>
<dbReference type="PROSITE" id="PS00070">
    <property type="entry name" value="ALDEHYDE_DEHYDR_CYS"/>
    <property type="match status" value="1"/>
</dbReference>
<dbReference type="SUPFAM" id="SSF53720">
    <property type="entry name" value="ALDH-like"/>
    <property type="match status" value="1"/>
</dbReference>
<keyword evidence="3" id="KW-0560">Oxidoreductase</keyword>
<dbReference type="PANTHER" id="PTHR42991">
    <property type="entry name" value="ALDEHYDE DEHYDROGENASE"/>
    <property type="match status" value="1"/>
</dbReference>
<dbReference type="Gene3D" id="3.40.309.10">
    <property type="entry name" value="Aldehyde Dehydrogenase, Chain A, domain 2"/>
    <property type="match status" value="1"/>
</dbReference>
<dbReference type="STRING" id="1293036.GCA_001315825_02199"/>
<dbReference type="PANTHER" id="PTHR42991:SF1">
    <property type="entry name" value="ALDEHYDE DEHYDROGENASE"/>
    <property type="match status" value="1"/>
</dbReference>
<name>A0A2U9IWG6_9CREN</name>
<evidence type="ECO:0000256" key="3">
    <source>
        <dbReference type="ARBA" id="ARBA00023002"/>
    </source>
</evidence>
<dbReference type="EMBL" id="CP029287">
    <property type="protein sequence ID" value="AWS00303.1"/>
    <property type="molecule type" value="Genomic_DNA"/>
</dbReference>
<dbReference type="Proteomes" id="UP000247586">
    <property type="component" value="Chromosome"/>
</dbReference>
<feature type="domain" description="Aldehyde dehydrogenase" evidence="4">
    <location>
        <begin position="12"/>
        <end position="474"/>
    </location>
</feature>
<dbReference type="InterPro" id="IPR016160">
    <property type="entry name" value="Ald_DH_CS_CYS"/>
</dbReference>
<evidence type="ECO:0000256" key="2">
    <source>
        <dbReference type="ARBA" id="ARBA00011881"/>
    </source>
</evidence>
<comment type="subunit">
    <text evidence="2">Homotetramer.</text>
</comment>
<dbReference type="InterPro" id="IPR016161">
    <property type="entry name" value="Ald_DH/histidinol_DH"/>
</dbReference>
<evidence type="ECO:0000259" key="4">
    <source>
        <dbReference type="Pfam" id="PF00171"/>
    </source>
</evidence>
<dbReference type="GeneID" id="36836101"/>
<dbReference type="RefSeq" id="WP_110369612.1">
    <property type="nucleotide sequence ID" value="NZ_CP029287.2"/>
</dbReference>
<dbReference type="OrthoDB" id="6342at2157"/>
<dbReference type="KEGG" id="mhk:DFR87_12125"/>
<comment type="similarity">
    <text evidence="1">Belongs to the aldehyde dehydrogenase family.</text>
</comment>
<proteinExistence type="inferred from homology"/>
<organism evidence="5 6">
    <name type="scientific">Metallosphaera hakonensis JCM 8857 = DSM 7519</name>
    <dbReference type="NCBI Taxonomy" id="1293036"/>
    <lineage>
        <taxon>Archaea</taxon>
        <taxon>Thermoproteota</taxon>
        <taxon>Thermoprotei</taxon>
        <taxon>Sulfolobales</taxon>
        <taxon>Sulfolobaceae</taxon>
        <taxon>Metallosphaera</taxon>
    </lineage>
</organism>
<dbReference type="FunFam" id="3.40.605.10:FF:000007">
    <property type="entry name" value="NAD/NADP-dependent betaine aldehyde dehydrogenase"/>
    <property type="match status" value="1"/>
</dbReference>
<gene>
    <name evidence="5" type="ORF">DFR87_12125</name>
</gene>
<evidence type="ECO:0000256" key="1">
    <source>
        <dbReference type="ARBA" id="ARBA00009986"/>
    </source>
</evidence>
<dbReference type="Pfam" id="PF00171">
    <property type="entry name" value="Aldedh"/>
    <property type="match status" value="1"/>
</dbReference>
<dbReference type="Gene3D" id="3.40.605.10">
    <property type="entry name" value="Aldehyde Dehydrogenase, Chain A, domain 1"/>
    <property type="match status" value="1"/>
</dbReference>
<keyword evidence="6" id="KW-1185">Reference proteome</keyword>
<dbReference type="GO" id="GO:0008911">
    <property type="term" value="F:lactaldehyde dehydrogenase (NAD+) activity"/>
    <property type="evidence" value="ECO:0007669"/>
    <property type="project" value="TreeGrafter"/>
</dbReference>
<dbReference type="InterPro" id="IPR015590">
    <property type="entry name" value="Aldehyde_DH_dom"/>
</dbReference>
<dbReference type="InterPro" id="IPR016163">
    <property type="entry name" value="Ald_DH_C"/>
</dbReference>